<feature type="domain" description="PH" evidence="2">
    <location>
        <begin position="916"/>
        <end position="1024"/>
    </location>
</feature>
<feature type="compositionally biased region" description="Polar residues" evidence="1">
    <location>
        <begin position="651"/>
        <end position="661"/>
    </location>
</feature>
<feature type="compositionally biased region" description="Low complexity" evidence="1">
    <location>
        <begin position="259"/>
        <end position="268"/>
    </location>
</feature>
<feature type="compositionally biased region" description="Polar residues" evidence="1">
    <location>
        <begin position="507"/>
        <end position="526"/>
    </location>
</feature>
<dbReference type="Proteomes" id="UP000726737">
    <property type="component" value="Unassembled WGS sequence"/>
</dbReference>
<evidence type="ECO:0000313" key="3">
    <source>
        <dbReference type="EMBL" id="KAG0264132.1"/>
    </source>
</evidence>
<dbReference type="PROSITE" id="PS50003">
    <property type="entry name" value="PH_DOMAIN"/>
    <property type="match status" value="1"/>
</dbReference>
<evidence type="ECO:0000256" key="1">
    <source>
        <dbReference type="SAM" id="MobiDB-lite"/>
    </source>
</evidence>
<feature type="compositionally biased region" description="Low complexity" evidence="1">
    <location>
        <begin position="739"/>
        <end position="773"/>
    </location>
</feature>
<feature type="compositionally biased region" description="Basic and acidic residues" evidence="1">
    <location>
        <begin position="527"/>
        <end position="537"/>
    </location>
</feature>
<gene>
    <name evidence="3" type="ORF">BG011_007400</name>
</gene>
<dbReference type="InterPro" id="IPR001849">
    <property type="entry name" value="PH_domain"/>
</dbReference>
<feature type="compositionally biased region" description="Polar residues" evidence="1">
    <location>
        <begin position="363"/>
        <end position="383"/>
    </location>
</feature>
<dbReference type="AlphaFoldDB" id="A0A9P6U8H5"/>
<dbReference type="Gene3D" id="2.30.29.30">
    <property type="entry name" value="Pleckstrin-homology domain (PH domain)/Phosphotyrosine-binding domain (PTB)"/>
    <property type="match status" value="1"/>
</dbReference>
<name>A0A9P6U8H5_9FUNG</name>
<reference evidence="3" key="1">
    <citation type="journal article" date="2020" name="Fungal Divers.">
        <title>Resolving the Mortierellaceae phylogeny through synthesis of multi-gene phylogenetics and phylogenomics.</title>
        <authorList>
            <person name="Vandepol N."/>
            <person name="Liber J."/>
            <person name="Desiro A."/>
            <person name="Na H."/>
            <person name="Kennedy M."/>
            <person name="Barry K."/>
            <person name="Grigoriev I.V."/>
            <person name="Miller A.N."/>
            <person name="O'Donnell K."/>
            <person name="Stajich J.E."/>
            <person name="Bonito G."/>
        </authorList>
    </citation>
    <scope>NUCLEOTIDE SEQUENCE</scope>
    <source>
        <strain evidence="3">KOD948</strain>
    </source>
</reference>
<feature type="compositionally biased region" description="Polar residues" evidence="1">
    <location>
        <begin position="269"/>
        <end position="290"/>
    </location>
</feature>
<organism evidence="3 4">
    <name type="scientific">Mortierella polycephala</name>
    <dbReference type="NCBI Taxonomy" id="41804"/>
    <lineage>
        <taxon>Eukaryota</taxon>
        <taxon>Fungi</taxon>
        <taxon>Fungi incertae sedis</taxon>
        <taxon>Mucoromycota</taxon>
        <taxon>Mortierellomycotina</taxon>
        <taxon>Mortierellomycetes</taxon>
        <taxon>Mortierellales</taxon>
        <taxon>Mortierellaceae</taxon>
        <taxon>Mortierella</taxon>
    </lineage>
</organism>
<feature type="compositionally biased region" description="Polar residues" evidence="1">
    <location>
        <begin position="69"/>
        <end position="94"/>
    </location>
</feature>
<feature type="compositionally biased region" description="Low complexity" evidence="1">
    <location>
        <begin position="114"/>
        <end position="125"/>
    </location>
</feature>
<dbReference type="PANTHER" id="PTHR38700">
    <property type="entry name" value="YALI0E22418P"/>
    <property type="match status" value="1"/>
</dbReference>
<dbReference type="OrthoDB" id="43122at2759"/>
<feature type="compositionally biased region" description="Polar residues" evidence="1">
    <location>
        <begin position="130"/>
        <end position="165"/>
    </location>
</feature>
<feature type="region of interest" description="Disordered" evidence="1">
    <location>
        <begin position="28"/>
        <end position="387"/>
    </location>
</feature>
<comment type="caution">
    <text evidence="3">The sequence shown here is derived from an EMBL/GenBank/DDBJ whole genome shotgun (WGS) entry which is preliminary data.</text>
</comment>
<feature type="compositionally biased region" description="Polar residues" evidence="1">
    <location>
        <begin position="627"/>
        <end position="639"/>
    </location>
</feature>
<feature type="compositionally biased region" description="Basic and acidic residues" evidence="1">
    <location>
        <begin position="552"/>
        <end position="563"/>
    </location>
</feature>
<feature type="compositionally biased region" description="Low complexity" evidence="1">
    <location>
        <begin position="323"/>
        <end position="334"/>
    </location>
</feature>
<sequence>MTRETAQNVDLDFEQMMGELAAMKTDLAHRQASRVGPRSTALRATAEGEPRRTRVRRVPTEVLRMDPAQTMNTAALDASTTTHTKLHSPTSPVTQKPAVLQEADQNSKQDQIKDSASAQDQSQDAKNSILEEQQSQGRSMEVGSQPSMNISTALNDSITSASSETSAHDLSLAGGAMGGSSLGRSESRRNAAAPLPPKSAQRSRSISHGSSRLSQTIHNESNNDPHREHAAMKDGTSMVSREVSTPTFGPTTPPRKSLRPYPSSPSLSVANGQMTSATPRLPVRSNSRNYSKPAAPAPNHHIAADHTTQNPPHNGPAPVIPPRSRSGSKSLSRSNTLTRLDGGHDQGSSYMATPSIAEDQETPVESSQPIAPQRSSSEQQHGVASSGDALQNVAAANALNDMNHIGKTSSSNDLGLLDEAPGSSGYSPDLSLLSTAPIPSSSPPLVQPQQPETHDHDNESQDARPALRKQKSADPAAMYRQHQQDAVRDRLPSRHASERRPNRDRNQSSPGNPASQEPSGDAQQSQDRGRQQKKEGGSSKGGMFAWVRSRSKSKDASSSRRAMDTTSKPPVPEQPSYPEYNPALIPSRSGSQRGKSLPRKVSNQNFHGNSDAWPPYSPGELKGDPLNPSTSAHQRNKSISKPGLNPPAFTGVSSTSTTTEAPSHPAMSLNVSTNMNKIHHENMIRGMGMGSTAISPAVLLTPQPSFPTTPSSAAPANGGMRNVALAMMKDANSSSASEQQMQQRYQQLQQAQMHHLQQQQQRLAASVATSTSPPATPTSPRQQTIAPQGPLSPPINAPPTQRLVATRIYIQTETDFKSVNLAPNSTALDVLHMLQERGCFGEPGDARYHDRWTIFEYSKEFLIDRPLRDFEVVLDVMKTWEADKDNKMICKSFPARDELSAQEIVRLVGPAGQANFVRPHGWVHVEIKKGKWVKKYLHIKDTAVYHSKDAKLSGESMLCMLRNFDVYAVQVPRKKAPTKFGFALKSSDSIHLFETPEDDYIHYVCTDSGESLREWLAGLRAAKGMFMYHTNPDVIREGVKHAAELQSSGNADGMAKGVLTEEQVSIAEAKLAGWGVSLDRSLSIAGGRSR</sequence>
<dbReference type="SUPFAM" id="SSF54236">
    <property type="entry name" value="Ubiquitin-like"/>
    <property type="match status" value="1"/>
</dbReference>
<feature type="compositionally biased region" description="Basic and acidic residues" evidence="1">
    <location>
        <begin position="482"/>
        <end position="506"/>
    </location>
</feature>
<proteinExistence type="predicted"/>
<dbReference type="Gene3D" id="3.10.20.90">
    <property type="entry name" value="Phosphatidylinositol 3-kinase Catalytic Subunit, Chain A, domain 1"/>
    <property type="match status" value="1"/>
</dbReference>
<dbReference type="PANTHER" id="PTHR38700:SF1">
    <property type="entry name" value="PH DOMAIN-CONTAINING PROTEIN"/>
    <property type="match status" value="1"/>
</dbReference>
<protein>
    <recommendedName>
        <fullName evidence="2">PH domain-containing protein</fullName>
    </recommendedName>
</protein>
<feature type="compositionally biased region" description="Polar residues" evidence="1">
    <location>
        <begin position="237"/>
        <end position="250"/>
    </location>
</feature>
<dbReference type="InterPro" id="IPR011993">
    <property type="entry name" value="PH-like_dom_sf"/>
</dbReference>
<dbReference type="SUPFAM" id="SSF50729">
    <property type="entry name" value="PH domain-like"/>
    <property type="match status" value="1"/>
</dbReference>
<feature type="region of interest" description="Disordered" evidence="1">
    <location>
        <begin position="730"/>
        <end position="798"/>
    </location>
</feature>
<feature type="compositionally biased region" description="Basic and acidic residues" evidence="1">
    <location>
        <begin position="452"/>
        <end position="462"/>
    </location>
</feature>
<keyword evidence="4" id="KW-1185">Reference proteome</keyword>
<evidence type="ECO:0000313" key="4">
    <source>
        <dbReference type="Proteomes" id="UP000726737"/>
    </source>
</evidence>
<dbReference type="InterPro" id="IPR029071">
    <property type="entry name" value="Ubiquitin-like_domsf"/>
</dbReference>
<feature type="compositionally biased region" description="Basic and acidic residues" evidence="1">
    <location>
        <begin position="221"/>
        <end position="232"/>
    </location>
</feature>
<feature type="compositionally biased region" description="Low complexity" evidence="1">
    <location>
        <begin position="199"/>
        <end position="214"/>
    </location>
</feature>
<accession>A0A9P6U8H5</accession>
<evidence type="ECO:0000259" key="2">
    <source>
        <dbReference type="PROSITE" id="PS50003"/>
    </source>
</evidence>
<dbReference type="EMBL" id="JAAAJA010000057">
    <property type="protein sequence ID" value="KAG0264132.1"/>
    <property type="molecule type" value="Genomic_DNA"/>
</dbReference>
<feature type="region of interest" description="Disordered" evidence="1">
    <location>
        <begin position="409"/>
        <end position="669"/>
    </location>
</feature>